<dbReference type="EMBL" id="CP010415">
    <property type="protein sequence ID" value="AJE19930.1"/>
    <property type="molecule type" value="Genomic_DNA"/>
</dbReference>
<dbReference type="PROSITE" id="PS51186">
    <property type="entry name" value="GNAT"/>
    <property type="match status" value="1"/>
</dbReference>
<dbReference type="STRING" id="1328314.Achr_4240"/>
<evidence type="ECO:0000313" key="2">
    <source>
        <dbReference type="EMBL" id="AJE19930.1"/>
    </source>
</evidence>
<sequence length="235" mass="27010">MESLQPRDYIARIRRKLQQVGPMHTLHLLLVRTINRLALFKILRGILLLKVDPAFLDCPAGYTPGFLDEKQLRHFARDPQNELDDSFLDEALAKGDRCYAILDGENLAAYGWYSRQPTRINPPDMLLDFDPDYVYMYKGLTNPLYRGQRLHAIGMNRALQSYMEEGVRGIISYVESTNFDSLKSCFRLGYQAFGSIYLLRLFGRSLRLYSPACRHYRFALREEAPMGGEVGASKA</sequence>
<dbReference type="Gene3D" id="3.40.630.30">
    <property type="match status" value="1"/>
</dbReference>
<dbReference type="SUPFAM" id="SSF55729">
    <property type="entry name" value="Acyl-CoA N-acyltransferases (Nat)"/>
    <property type="match status" value="1"/>
</dbReference>
<dbReference type="HOGENOM" id="CLU_1178313_0_0_6"/>
<dbReference type="Pfam" id="PF00583">
    <property type="entry name" value="Acetyltransf_1"/>
    <property type="match status" value="1"/>
</dbReference>
<keyword evidence="3" id="KW-1185">Reference proteome</keyword>
<gene>
    <name evidence="2" type="ORF">Achr_4240</name>
</gene>
<evidence type="ECO:0000259" key="1">
    <source>
        <dbReference type="PROSITE" id="PS51186"/>
    </source>
</evidence>
<dbReference type="Proteomes" id="UP000068210">
    <property type="component" value="Chromosome"/>
</dbReference>
<reference evidence="2 3" key="1">
    <citation type="journal article" date="2015" name="PLoS ONE">
        <title>Azotobacter Genomes: The Genome of Azotobacter chroococcum NCIMB 8003 (ATCC 4412).</title>
        <authorList>
            <person name="Robson R.L."/>
            <person name="Jones R."/>
            <person name="Robson R.M."/>
            <person name="Schwartz A."/>
            <person name="Richardson T.H."/>
        </authorList>
    </citation>
    <scope>NUCLEOTIDE SEQUENCE [LARGE SCALE GENOMIC DNA]</scope>
    <source>
        <strain evidence="2 3">NCIMB 8003</strain>
    </source>
</reference>
<dbReference type="InterPro" id="IPR016181">
    <property type="entry name" value="Acyl_CoA_acyltransferase"/>
</dbReference>
<feature type="domain" description="N-acetyltransferase" evidence="1">
    <location>
        <begin position="46"/>
        <end position="213"/>
    </location>
</feature>
<proteinExistence type="predicted"/>
<dbReference type="AlphaFoldDB" id="A0A0C4WLD2"/>
<dbReference type="KEGG" id="acx:Achr_4240"/>
<accession>A0A0C4WLD2</accession>
<protein>
    <submittedName>
        <fullName evidence="2">Acetyltransferase (GNAT) family</fullName>
    </submittedName>
</protein>
<organism evidence="2 3">
    <name type="scientific">Azotobacter chroococcum NCIMB 8003</name>
    <dbReference type="NCBI Taxonomy" id="1328314"/>
    <lineage>
        <taxon>Bacteria</taxon>
        <taxon>Pseudomonadati</taxon>
        <taxon>Pseudomonadota</taxon>
        <taxon>Gammaproteobacteria</taxon>
        <taxon>Pseudomonadales</taxon>
        <taxon>Pseudomonadaceae</taxon>
        <taxon>Azotobacter</taxon>
    </lineage>
</organism>
<dbReference type="InterPro" id="IPR000182">
    <property type="entry name" value="GNAT_dom"/>
</dbReference>
<keyword evidence="2" id="KW-0808">Transferase</keyword>
<name>A0A0C4WLD2_9GAMM</name>
<evidence type="ECO:0000313" key="3">
    <source>
        <dbReference type="Proteomes" id="UP000068210"/>
    </source>
</evidence>
<dbReference type="GO" id="GO:0016747">
    <property type="term" value="F:acyltransferase activity, transferring groups other than amino-acyl groups"/>
    <property type="evidence" value="ECO:0007669"/>
    <property type="project" value="InterPro"/>
</dbReference>